<sequence length="101" mass="11643">MDKLLFQLVHESQDGTDRRPFKNAIANHRLEDVEGSSKRQWGLQKLGVNKSLAKLTSYAGNHYQWVATKTCVRRAITKQKLGQAGLVSCLDYYQYRHNIYS</sequence>
<dbReference type="EMBL" id="BSUL01000005">
    <property type="protein sequence ID" value="GMA30007.1"/>
    <property type="molecule type" value="Genomic_DNA"/>
</dbReference>
<dbReference type="Proteomes" id="UP001157160">
    <property type="component" value="Unassembled WGS sequence"/>
</dbReference>
<reference evidence="1 2" key="1">
    <citation type="journal article" date="2014" name="Int. J. Syst. Evol. Microbiol.">
        <title>Complete genome sequence of Corynebacterium casei LMG S-19264T (=DSM 44701T), isolated from a smear-ripened cheese.</title>
        <authorList>
            <consortium name="US DOE Joint Genome Institute (JGI-PGF)"/>
            <person name="Walter F."/>
            <person name="Albersmeier A."/>
            <person name="Kalinowski J."/>
            <person name="Ruckert C."/>
        </authorList>
    </citation>
    <scope>NUCLEOTIDE SEQUENCE [LARGE SCALE GENOMIC DNA]</scope>
    <source>
        <strain evidence="1 2">NBRC 112289</strain>
    </source>
</reference>
<dbReference type="AlphaFoldDB" id="A0AA37UW30"/>
<protein>
    <submittedName>
        <fullName evidence="1">Uncharacterized protein</fullName>
    </submittedName>
</protein>
<keyword evidence="2" id="KW-1185">Reference proteome</keyword>
<gene>
    <name evidence="1" type="ORF">GCM10025874_32600</name>
</gene>
<organism evidence="1 2">
    <name type="scientific">Arenivirga flava</name>
    <dbReference type="NCBI Taxonomy" id="1930060"/>
    <lineage>
        <taxon>Bacteria</taxon>
        <taxon>Bacillati</taxon>
        <taxon>Actinomycetota</taxon>
        <taxon>Actinomycetes</taxon>
        <taxon>Micrococcales</taxon>
        <taxon>Microbacteriaceae</taxon>
        <taxon>Arenivirga</taxon>
    </lineage>
</organism>
<proteinExistence type="predicted"/>
<name>A0AA37UW30_9MICO</name>
<accession>A0AA37UW30</accession>
<comment type="caution">
    <text evidence="1">The sequence shown here is derived from an EMBL/GenBank/DDBJ whole genome shotgun (WGS) entry which is preliminary data.</text>
</comment>
<evidence type="ECO:0000313" key="2">
    <source>
        <dbReference type="Proteomes" id="UP001157160"/>
    </source>
</evidence>
<evidence type="ECO:0000313" key="1">
    <source>
        <dbReference type="EMBL" id="GMA30007.1"/>
    </source>
</evidence>